<dbReference type="RefSeq" id="XP_018987656.1">
    <property type="nucleotide sequence ID" value="XM_019132192.1"/>
</dbReference>
<dbReference type="PANTHER" id="PTHR10285">
    <property type="entry name" value="URIDINE KINASE"/>
    <property type="match status" value="1"/>
</dbReference>
<dbReference type="AlphaFoldDB" id="A0A1E3QXC1"/>
<keyword evidence="2" id="KW-1185">Reference proteome</keyword>
<dbReference type="STRING" id="984486.A0A1E3QXC1"/>
<evidence type="ECO:0008006" key="3">
    <source>
        <dbReference type="Google" id="ProtNLM"/>
    </source>
</evidence>
<dbReference type="GO" id="GO:0034355">
    <property type="term" value="P:NAD+ biosynthetic process via the salvage pathway"/>
    <property type="evidence" value="ECO:0007669"/>
    <property type="project" value="EnsemblFungi"/>
</dbReference>
<evidence type="ECO:0000313" key="1">
    <source>
        <dbReference type="EMBL" id="ODQ82328.1"/>
    </source>
</evidence>
<dbReference type="Proteomes" id="UP000094336">
    <property type="component" value="Unassembled WGS sequence"/>
</dbReference>
<dbReference type="Gene3D" id="3.40.50.300">
    <property type="entry name" value="P-loop containing nucleotide triphosphate hydrolases"/>
    <property type="match status" value="1"/>
</dbReference>
<dbReference type="GO" id="GO:0046495">
    <property type="term" value="P:nicotinamide riboside metabolic process"/>
    <property type="evidence" value="ECO:0007669"/>
    <property type="project" value="EnsemblFungi"/>
</dbReference>
<name>A0A1E3QXC1_9ASCO</name>
<sequence>MTKVIIVGVGGPSCSGKTTAAKTLHSLFKGSLLIHEDDFYFSDTQIPFDEAKGEQDWDCPEALNFTQFLQALAEIRQNGELLEEIASLEPDVKLLVSASEVAEISARIQQAFPPHKYKFVFVDGFMLYHDPVIVNSLDIRLFLHASYATLKQRREGREAYITKEGTWQDPPGYFDKMVWPAYEKSHKHLFVNNDTAGRLTEEAKSGLSIKDCATDKVGLFQIITWAVTEILGSLEK</sequence>
<accession>A0A1E3QXC1</accession>
<dbReference type="GeneID" id="30150045"/>
<reference evidence="2" key="1">
    <citation type="submission" date="2016-05" db="EMBL/GenBank/DDBJ databases">
        <title>Comparative genomics of biotechnologically important yeasts.</title>
        <authorList>
            <consortium name="DOE Joint Genome Institute"/>
            <person name="Riley R."/>
            <person name="Haridas S."/>
            <person name="Wolfe K.H."/>
            <person name="Lopes M.R."/>
            <person name="Hittinger C.T."/>
            <person name="Goker M."/>
            <person name="Salamov A."/>
            <person name="Wisecaver J."/>
            <person name="Long T.M."/>
            <person name="Aerts A.L."/>
            <person name="Barry K."/>
            <person name="Choi C."/>
            <person name="Clum A."/>
            <person name="Coughlan A.Y."/>
            <person name="Deshpande S."/>
            <person name="Douglass A.P."/>
            <person name="Hanson S.J."/>
            <person name="Klenk H.-P."/>
            <person name="Labutti K."/>
            <person name="Lapidus A."/>
            <person name="Lindquist E."/>
            <person name="Lipzen A."/>
            <person name="Meier-Kolthoff J.P."/>
            <person name="Ohm R.A."/>
            <person name="Otillar R.P."/>
            <person name="Pangilinan J."/>
            <person name="Peng Y."/>
            <person name="Rokas A."/>
            <person name="Rosa C.A."/>
            <person name="Scheuner C."/>
            <person name="Sibirny A.A."/>
            <person name="Slot J.C."/>
            <person name="Stielow J.B."/>
            <person name="Sun H."/>
            <person name="Kurtzman C.P."/>
            <person name="Blackwell M."/>
            <person name="Grigoriev I.V."/>
            <person name="Jeffries T.W."/>
        </authorList>
    </citation>
    <scope>NUCLEOTIDE SEQUENCE [LARGE SCALE GENOMIC DNA]</scope>
    <source>
        <strain evidence="2">NRRL Y-12698</strain>
    </source>
</reference>
<dbReference type="CDD" id="cd02024">
    <property type="entry name" value="NRK1"/>
    <property type="match status" value="1"/>
</dbReference>
<dbReference type="InterPro" id="IPR027417">
    <property type="entry name" value="P-loop_NTPase"/>
</dbReference>
<dbReference type="GO" id="GO:0050262">
    <property type="term" value="F:ribosylnicotinamide kinase activity"/>
    <property type="evidence" value="ECO:0007669"/>
    <property type="project" value="EnsemblFungi"/>
</dbReference>
<organism evidence="1 2">
    <name type="scientific">Babjeviella inositovora NRRL Y-12698</name>
    <dbReference type="NCBI Taxonomy" id="984486"/>
    <lineage>
        <taxon>Eukaryota</taxon>
        <taxon>Fungi</taxon>
        <taxon>Dikarya</taxon>
        <taxon>Ascomycota</taxon>
        <taxon>Saccharomycotina</taxon>
        <taxon>Pichiomycetes</taxon>
        <taxon>Serinales incertae sedis</taxon>
        <taxon>Babjeviella</taxon>
    </lineage>
</organism>
<protein>
    <recommendedName>
        <fullName evidence="3">Phosphoribulokinase/uridine kinase domain-containing protein</fullName>
    </recommendedName>
</protein>
<gene>
    <name evidence="1" type="ORF">BABINDRAFT_5320</name>
</gene>
<dbReference type="SUPFAM" id="SSF52540">
    <property type="entry name" value="P-loop containing nucleoside triphosphate hydrolases"/>
    <property type="match status" value="1"/>
</dbReference>
<dbReference type="OrthoDB" id="10041966at2759"/>
<dbReference type="EMBL" id="KV454426">
    <property type="protein sequence ID" value="ODQ82328.1"/>
    <property type="molecule type" value="Genomic_DNA"/>
</dbReference>
<proteinExistence type="predicted"/>
<evidence type="ECO:0000313" key="2">
    <source>
        <dbReference type="Proteomes" id="UP000094336"/>
    </source>
</evidence>